<keyword evidence="3" id="KW-0378">Hydrolase</keyword>
<evidence type="ECO:0000256" key="1">
    <source>
        <dbReference type="ARBA" id="ARBA00011063"/>
    </source>
</evidence>
<evidence type="ECO:0000313" key="8">
    <source>
        <dbReference type="Proteomes" id="UP001317963"/>
    </source>
</evidence>
<dbReference type="InterPro" id="IPR050438">
    <property type="entry name" value="LMW_PTPase"/>
</dbReference>
<dbReference type="PANTHER" id="PTHR11717">
    <property type="entry name" value="LOW MOLECULAR WEIGHT PROTEIN TYROSINE PHOSPHATASE"/>
    <property type="match status" value="1"/>
</dbReference>
<dbReference type="SMART" id="SM00226">
    <property type="entry name" value="LMWPc"/>
    <property type="match status" value="1"/>
</dbReference>
<reference evidence="7 8" key="1">
    <citation type="submission" date="2019-02" db="EMBL/GenBank/DDBJ databases">
        <title>Halieaceae_genomes.</title>
        <authorList>
            <person name="Li S.-H."/>
        </authorList>
    </citation>
    <scope>NUCLEOTIDE SEQUENCE [LARGE SCALE GENOMIC DNA]</scope>
    <source>
        <strain evidence="7 8">JH123</strain>
    </source>
</reference>
<gene>
    <name evidence="7" type="ORF">E0F26_05860</name>
</gene>
<dbReference type="RefSeq" id="WP_279243113.1">
    <property type="nucleotide sequence ID" value="NZ_CP036501.1"/>
</dbReference>
<dbReference type="PANTHER" id="PTHR11717:SF31">
    <property type="entry name" value="LOW MOLECULAR WEIGHT PROTEIN-TYROSINE-PHOSPHATASE ETP-RELATED"/>
    <property type="match status" value="1"/>
</dbReference>
<organism evidence="7 8">
    <name type="scientific">Candidatus Paraluminiphilus aquimaris</name>
    <dbReference type="NCBI Taxonomy" id="2518994"/>
    <lineage>
        <taxon>Bacteria</taxon>
        <taxon>Pseudomonadati</taxon>
        <taxon>Pseudomonadota</taxon>
        <taxon>Gammaproteobacteria</taxon>
        <taxon>Cellvibrionales</taxon>
        <taxon>Halieaceae</taxon>
        <taxon>Candidatus Paraluminiphilus</taxon>
    </lineage>
</organism>
<evidence type="ECO:0000259" key="6">
    <source>
        <dbReference type="SMART" id="SM00226"/>
    </source>
</evidence>
<comment type="catalytic activity">
    <reaction evidence="5">
        <text>O-phospho-L-tyrosyl-[protein] + H2O = L-tyrosyl-[protein] + phosphate</text>
        <dbReference type="Rhea" id="RHEA:10684"/>
        <dbReference type="Rhea" id="RHEA-COMP:10136"/>
        <dbReference type="Rhea" id="RHEA-COMP:20101"/>
        <dbReference type="ChEBI" id="CHEBI:15377"/>
        <dbReference type="ChEBI" id="CHEBI:43474"/>
        <dbReference type="ChEBI" id="CHEBI:46858"/>
        <dbReference type="ChEBI" id="CHEBI:61978"/>
        <dbReference type="EC" id="3.1.3.48"/>
    </reaction>
</comment>
<comment type="similarity">
    <text evidence="1">Belongs to the low molecular weight phosphotyrosine protein phosphatase family.</text>
</comment>
<feature type="domain" description="Phosphotyrosine protein phosphatase I" evidence="6">
    <location>
        <begin position="3"/>
        <end position="141"/>
    </location>
</feature>
<sequence length="143" mass="15631">MFKNVLMVCTGNICRSPYAEYALTSKAPSVGVSSAGLSALVDKGAEATGCEVALERGVNMGSHLARQINTPIVSSADLILVMDDDHLRRLIKRYPEARGKTFKLGKWLGNKNIVDPHLKPATFFSLVYDEIDAAIETWLKHLA</sequence>
<dbReference type="CDD" id="cd16343">
    <property type="entry name" value="LMWPTP"/>
    <property type="match status" value="1"/>
</dbReference>
<dbReference type="Gene3D" id="3.40.50.2300">
    <property type="match status" value="1"/>
</dbReference>
<evidence type="ECO:0000256" key="3">
    <source>
        <dbReference type="ARBA" id="ARBA00022801"/>
    </source>
</evidence>
<evidence type="ECO:0000256" key="5">
    <source>
        <dbReference type="ARBA" id="ARBA00051722"/>
    </source>
</evidence>
<keyword evidence="4" id="KW-0904">Protein phosphatase</keyword>
<dbReference type="PRINTS" id="PR00719">
    <property type="entry name" value="LMWPTPASE"/>
</dbReference>
<dbReference type="InterPro" id="IPR023485">
    <property type="entry name" value="Ptyr_pPase"/>
</dbReference>
<dbReference type="EC" id="3.1.3.48" evidence="2"/>
<evidence type="ECO:0000313" key="7">
    <source>
        <dbReference type="EMBL" id="UZP74299.1"/>
    </source>
</evidence>
<dbReference type="InterPro" id="IPR036196">
    <property type="entry name" value="Ptyr_pPase_sf"/>
</dbReference>
<evidence type="ECO:0000256" key="4">
    <source>
        <dbReference type="ARBA" id="ARBA00022912"/>
    </source>
</evidence>
<dbReference type="Pfam" id="PF01451">
    <property type="entry name" value="LMWPc"/>
    <property type="match status" value="1"/>
</dbReference>
<name>A0ABY6Q4T9_9GAMM</name>
<keyword evidence="8" id="KW-1185">Reference proteome</keyword>
<proteinExistence type="inferred from homology"/>
<accession>A0ABY6Q4T9</accession>
<dbReference type="Proteomes" id="UP001317963">
    <property type="component" value="Chromosome"/>
</dbReference>
<evidence type="ECO:0000256" key="2">
    <source>
        <dbReference type="ARBA" id="ARBA00013064"/>
    </source>
</evidence>
<dbReference type="EMBL" id="CP036501">
    <property type="protein sequence ID" value="UZP74299.1"/>
    <property type="molecule type" value="Genomic_DNA"/>
</dbReference>
<dbReference type="SUPFAM" id="SSF52788">
    <property type="entry name" value="Phosphotyrosine protein phosphatases I"/>
    <property type="match status" value="1"/>
</dbReference>
<dbReference type="InterPro" id="IPR017867">
    <property type="entry name" value="Tyr_phospatase_low_mol_wt"/>
</dbReference>
<protein>
    <recommendedName>
        <fullName evidence="2">protein-tyrosine-phosphatase</fullName>
        <ecNumber evidence="2">3.1.3.48</ecNumber>
    </recommendedName>
</protein>